<dbReference type="EMBL" id="CP018082">
    <property type="protein sequence ID" value="APE36247.1"/>
    <property type="molecule type" value="Genomic_DNA"/>
</dbReference>
<dbReference type="KEGG" id="nsl:BOX37_22575"/>
<evidence type="ECO:0008006" key="4">
    <source>
        <dbReference type="Google" id="ProtNLM"/>
    </source>
</evidence>
<dbReference type="RefSeq" id="WP_071929426.1">
    <property type="nucleotide sequence ID" value="NZ_CP018082.1"/>
</dbReference>
<keyword evidence="1" id="KW-1133">Transmembrane helix</keyword>
<proteinExistence type="predicted"/>
<feature type="transmembrane region" description="Helical" evidence="1">
    <location>
        <begin position="21"/>
        <end position="42"/>
    </location>
</feature>
<protein>
    <recommendedName>
        <fullName evidence="4">Integral membrane protein</fullName>
    </recommendedName>
</protein>
<feature type="transmembrane region" description="Helical" evidence="1">
    <location>
        <begin position="48"/>
        <end position="69"/>
    </location>
</feature>
<gene>
    <name evidence="2" type="ORF">BOX37_22575</name>
</gene>
<feature type="transmembrane region" description="Helical" evidence="1">
    <location>
        <begin position="81"/>
        <end position="101"/>
    </location>
</feature>
<reference evidence="2" key="1">
    <citation type="submission" date="2016-11" db="EMBL/GenBank/DDBJ databases">
        <authorList>
            <person name="Jaros S."/>
            <person name="Januszkiewicz K."/>
            <person name="Wedrychowicz H."/>
        </authorList>
    </citation>
    <scope>NUCLEOTIDE SEQUENCE [LARGE SCALE GENOMIC DNA]</scope>
    <source>
        <strain evidence="2">Y48</strain>
    </source>
</reference>
<accession>A0A1J0VWC6</accession>
<keyword evidence="1" id="KW-0472">Membrane</keyword>
<name>A0A1J0VWC6_9NOCA</name>
<dbReference type="AlphaFoldDB" id="A0A1J0VWC6"/>
<organism evidence="2 3">
    <name type="scientific">Nocardia mangyaensis</name>
    <dbReference type="NCBI Taxonomy" id="2213200"/>
    <lineage>
        <taxon>Bacteria</taxon>
        <taxon>Bacillati</taxon>
        <taxon>Actinomycetota</taxon>
        <taxon>Actinomycetes</taxon>
        <taxon>Mycobacteriales</taxon>
        <taxon>Nocardiaceae</taxon>
        <taxon>Nocardia</taxon>
    </lineage>
</organism>
<evidence type="ECO:0000313" key="3">
    <source>
        <dbReference type="Proteomes" id="UP000183810"/>
    </source>
</evidence>
<feature type="transmembrane region" description="Helical" evidence="1">
    <location>
        <begin position="113"/>
        <end position="133"/>
    </location>
</feature>
<dbReference type="Proteomes" id="UP000183810">
    <property type="component" value="Chromosome"/>
</dbReference>
<evidence type="ECO:0000313" key="2">
    <source>
        <dbReference type="EMBL" id="APE36247.1"/>
    </source>
</evidence>
<keyword evidence="3" id="KW-1185">Reference proteome</keyword>
<keyword evidence="1" id="KW-0812">Transmembrane</keyword>
<sequence length="146" mass="15417">MEAELTPNTTKSRAVEATVRLLGLVVVALPAAIVVAILLLLAPTGTAAKALLGFAMAAAGLCVVVCALRPPRGAWRVAVRAGFFGVAYPALAIAGVLQLMAVLDGRAPDFGPWLLLLFPCTIFLLHSLLERCLEEPVRFGERKAEK</sequence>
<evidence type="ECO:0000256" key="1">
    <source>
        <dbReference type="SAM" id="Phobius"/>
    </source>
</evidence>